<comment type="cofactor">
    <cofactor evidence="1">
        <name>Mg(2+)</name>
        <dbReference type="ChEBI" id="CHEBI:18420"/>
    </cofactor>
</comment>
<dbReference type="InterPro" id="IPR012676">
    <property type="entry name" value="TGS-like"/>
</dbReference>
<dbReference type="FunFam" id="3.10.20.30:FF:000001">
    <property type="entry name" value="Ribosome-binding ATPase YchF"/>
    <property type="match status" value="1"/>
</dbReference>
<evidence type="ECO:0000256" key="5">
    <source>
        <dbReference type="ARBA" id="ARBA00022842"/>
    </source>
</evidence>
<comment type="similarity">
    <text evidence="6">Belongs to the TRAFAC class OBG-HflX-like GTPase superfamily. OBG GTPase family. YchF/OLA1 subfamily.</text>
</comment>
<accession>C3XHU8</accession>
<dbReference type="AlphaFoldDB" id="C3XHU8"/>
<dbReference type="InterPro" id="IPR041706">
    <property type="entry name" value="YchF_N"/>
</dbReference>
<dbReference type="Gene3D" id="3.40.50.300">
    <property type="entry name" value="P-loop containing nucleotide triphosphate hydrolases"/>
    <property type="match status" value="1"/>
</dbReference>
<keyword evidence="2" id="KW-0479">Metal-binding</keyword>
<feature type="domain" description="OBG-type G" evidence="8">
    <location>
        <begin position="21"/>
        <end position="277"/>
    </location>
</feature>
<evidence type="ECO:0000259" key="8">
    <source>
        <dbReference type="PROSITE" id="PS51710"/>
    </source>
</evidence>
<feature type="binding site" evidence="6">
    <location>
        <begin position="30"/>
        <end position="35"/>
    </location>
    <ligand>
        <name>ATP</name>
        <dbReference type="ChEBI" id="CHEBI:30616"/>
    </ligand>
</feature>
<organism evidence="10 11">
    <name type="scientific">Helicobacter bilis ATCC 43879</name>
    <dbReference type="NCBI Taxonomy" id="613026"/>
    <lineage>
        <taxon>Bacteria</taxon>
        <taxon>Pseudomonadati</taxon>
        <taxon>Campylobacterota</taxon>
        <taxon>Epsilonproteobacteria</taxon>
        <taxon>Campylobacterales</taxon>
        <taxon>Helicobacteraceae</taxon>
        <taxon>Helicobacter</taxon>
    </lineage>
</organism>
<dbReference type="EMBL" id="ACDN02000010">
    <property type="protein sequence ID" value="EEO24587.2"/>
    <property type="molecule type" value="Genomic_DNA"/>
</dbReference>
<evidence type="ECO:0000256" key="7">
    <source>
        <dbReference type="SAM" id="Coils"/>
    </source>
</evidence>
<keyword evidence="4 6" id="KW-0067">ATP-binding</keyword>
<dbReference type="Pfam" id="PF01926">
    <property type="entry name" value="MMR_HSR1"/>
    <property type="match status" value="1"/>
</dbReference>
<feature type="coiled-coil region" evidence="7">
    <location>
        <begin position="149"/>
        <end position="176"/>
    </location>
</feature>
<dbReference type="eggNOG" id="COG0012">
    <property type="taxonomic scope" value="Bacteria"/>
</dbReference>
<keyword evidence="3 6" id="KW-0547">Nucleotide-binding</keyword>
<dbReference type="HOGENOM" id="CLU_018395_0_1_7"/>
<feature type="domain" description="TGS" evidence="9">
    <location>
        <begin position="299"/>
        <end position="382"/>
    </location>
</feature>
<dbReference type="InterPro" id="IPR006073">
    <property type="entry name" value="GTP-bd"/>
</dbReference>
<dbReference type="SUPFAM" id="SSF81271">
    <property type="entry name" value="TGS-like"/>
    <property type="match status" value="1"/>
</dbReference>
<keyword evidence="7" id="KW-0175">Coiled coil</keyword>
<dbReference type="PANTHER" id="PTHR23305">
    <property type="entry name" value="OBG GTPASE FAMILY"/>
    <property type="match status" value="1"/>
</dbReference>
<dbReference type="Gene3D" id="3.10.20.30">
    <property type="match status" value="1"/>
</dbReference>
<dbReference type="Pfam" id="PF06071">
    <property type="entry name" value="YchF-GTPase_C"/>
    <property type="match status" value="1"/>
</dbReference>
<dbReference type="Proteomes" id="UP000005085">
    <property type="component" value="Unassembled WGS sequence"/>
</dbReference>
<dbReference type="CDD" id="cd01900">
    <property type="entry name" value="YchF"/>
    <property type="match status" value="1"/>
</dbReference>
<dbReference type="InterPro" id="IPR023192">
    <property type="entry name" value="TGS-like_dom_sf"/>
</dbReference>
<dbReference type="FunFam" id="1.10.150.300:FF:000001">
    <property type="entry name" value="Ribosome-binding ATPase YchF"/>
    <property type="match status" value="1"/>
</dbReference>
<dbReference type="PROSITE" id="PS51880">
    <property type="entry name" value="TGS"/>
    <property type="match status" value="1"/>
</dbReference>
<evidence type="ECO:0000256" key="1">
    <source>
        <dbReference type="ARBA" id="ARBA00001946"/>
    </source>
</evidence>
<evidence type="ECO:0000259" key="9">
    <source>
        <dbReference type="PROSITE" id="PS51880"/>
    </source>
</evidence>
<dbReference type="GO" id="GO:0016887">
    <property type="term" value="F:ATP hydrolysis activity"/>
    <property type="evidence" value="ECO:0007669"/>
    <property type="project" value="UniProtKB-UniRule"/>
</dbReference>
<dbReference type="NCBIfam" id="TIGR00092">
    <property type="entry name" value="redox-regulated ATPase YchF"/>
    <property type="match status" value="1"/>
</dbReference>
<dbReference type="InterPro" id="IPR027417">
    <property type="entry name" value="P-loop_NTPase"/>
</dbReference>
<keyword evidence="11" id="KW-1185">Reference proteome</keyword>
<evidence type="ECO:0000313" key="10">
    <source>
        <dbReference type="EMBL" id="EEO24587.2"/>
    </source>
</evidence>
<dbReference type="HAMAP" id="MF_00944">
    <property type="entry name" value="YchF_OLA1_ATPase"/>
    <property type="match status" value="1"/>
</dbReference>
<evidence type="ECO:0000313" key="11">
    <source>
        <dbReference type="Proteomes" id="UP000005085"/>
    </source>
</evidence>
<reference evidence="10 11" key="1">
    <citation type="journal article" date="2014" name="Genome Announc.">
        <title>Draft genome sequences of six enterohepatic helicobacter species isolated from humans and one from rhesus macaques.</title>
        <authorList>
            <person name="Shen Z."/>
            <person name="Sheh A."/>
            <person name="Young S.K."/>
            <person name="Abouelliel A."/>
            <person name="Ward D.V."/>
            <person name="Earl A.M."/>
            <person name="Fox J.G."/>
        </authorList>
    </citation>
    <scope>NUCLEOTIDE SEQUENCE [LARGE SCALE GENOMIC DNA]</scope>
    <source>
        <strain evidence="10 11">ATCC 43879</strain>
    </source>
</reference>
<dbReference type="InterPro" id="IPR012675">
    <property type="entry name" value="Beta-grasp_dom_sf"/>
</dbReference>
<comment type="function">
    <text evidence="6">ATPase that binds to both the 70S ribosome and the 50S ribosomal subunit in a nucleotide-independent manner.</text>
</comment>
<dbReference type="PRINTS" id="PR00326">
    <property type="entry name" value="GTP1OBG"/>
</dbReference>
<dbReference type="PANTHER" id="PTHR23305:SF18">
    <property type="entry name" value="OBG-TYPE G DOMAIN-CONTAINING PROTEIN"/>
    <property type="match status" value="1"/>
</dbReference>
<proteinExistence type="inferred from homology"/>
<dbReference type="GO" id="GO:0046872">
    <property type="term" value="F:metal ion binding"/>
    <property type="evidence" value="ECO:0007669"/>
    <property type="project" value="UniProtKB-KW"/>
</dbReference>
<evidence type="ECO:0000256" key="6">
    <source>
        <dbReference type="HAMAP-Rule" id="MF_00944"/>
    </source>
</evidence>
<sequence>MVESGPLFFSKNTKKGKLMGLSIGIVGLPNVGKSTTFNALTKAQNAEAANYPFCTIEPNKAVVPVPDSRLDELAKIVNPQKIQHSVVEFVDIAGLVRGASKGEGLGNQFLANIKEADMILHIVRCFEDSNITHVEGRIDPISDIEIIELELLFADMASLNKRIEKLQKESKAQKGANAQLSIAQELLAHLESNKPVKTFAKKESEEFITLNRELRFLTNKEVMYGANVSEDGLESDNLYVKKVREYAEKNGGIAIKLCAKIEEEMVGMEDSERAEFLASLGASESGLEQIIREGFSRLGLISYFTAGVKEVRAWTIRRGDLAPKAASVIHKDFEKGFIRAECISYEDFIKYGGEAKAKEAGAMRIEGKEYIVQDGDIMHFRFNV</sequence>
<name>C3XHU8_9HELI</name>
<evidence type="ECO:0000256" key="4">
    <source>
        <dbReference type="ARBA" id="ARBA00022840"/>
    </source>
</evidence>
<dbReference type="PROSITE" id="PS51710">
    <property type="entry name" value="G_OBG"/>
    <property type="match status" value="1"/>
</dbReference>
<dbReference type="InterPro" id="IPR004095">
    <property type="entry name" value="TGS"/>
</dbReference>
<gene>
    <name evidence="6" type="primary">ychF</name>
    <name evidence="10" type="ORF">HRAG_01644</name>
</gene>
<evidence type="ECO:0000256" key="2">
    <source>
        <dbReference type="ARBA" id="ARBA00022723"/>
    </source>
</evidence>
<dbReference type="InterPro" id="IPR004396">
    <property type="entry name" value="ATPase_YchF/OLA1"/>
</dbReference>
<dbReference type="SUPFAM" id="SSF52540">
    <property type="entry name" value="P-loop containing nucleoside triphosphate hydrolases"/>
    <property type="match status" value="1"/>
</dbReference>
<dbReference type="InterPro" id="IPR013029">
    <property type="entry name" value="YchF_C"/>
</dbReference>
<dbReference type="GO" id="GO:0005524">
    <property type="term" value="F:ATP binding"/>
    <property type="evidence" value="ECO:0007669"/>
    <property type="project" value="UniProtKB-UniRule"/>
</dbReference>
<protein>
    <recommendedName>
        <fullName evidence="6">Ribosome-binding ATPase YchF</fullName>
    </recommendedName>
</protein>
<dbReference type="GO" id="GO:0005737">
    <property type="term" value="C:cytoplasm"/>
    <property type="evidence" value="ECO:0007669"/>
    <property type="project" value="TreeGrafter"/>
</dbReference>
<evidence type="ECO:0000256" key="3">
    <source>
        <dbReference type="ARBA" id="ARBA00022741"/>
    </source>
</evidence>
<dbReference type="PIRSF" id="PIRSF006641">
    <property type="entry name" value="CHP00092"/>
    <property type="match status" value="1"/>
</dbReference>
<comment type="caution">
    <text evidence="10">The sequence shown here is derived from an EMBL/GenBank/DDBJ whole genome shotgun (WGS) entry which is preliminary data.</text>
</comment>
<dbReference type="GO" id="GO:0043023">
    <property type="term" value="F:ribosomal large subunit binding"/>
    <property type="evidence" value="ECO:0007669"/>
    <property type="project" value="UniProtKB-UniRule"/>
</dbReference>
<dbReference type="CDD" id="cd04867">
    <property type="entry name" value="TGS_YchF_OLA1"/>
    <property type="match status" value="1"/>
</dbReference>
<dbReference type="GO" id="GO:0005525">
    <property type="term" value="F:GTP binding"/>
    <property type="evidence" value="ECO:0007669"/>
    <property type="project" value="InterPro"/>
</dbReference>
<keyword evidence="5" id="KW-0460">Magnesium</keyword>
<dbReference type="Gene3D" id="1.10.150.300">
    <property type="entry name" value="TGS-like domain"/>
    <property type="match status" value="1"/>
</dbReference>
<dbReference type="InterPro" id="IPR031167">
    <property type="entry name" value="G_OBG"/>
</dbReference>